<dbReference type="PROSITE" id="PS51030">
    <property type="entry name" value="NUCLEAR_REC_DBD_2"/>
    <property type="match status" value="1"/>
</dbReference>
<dbReference type="Pfam" id="PF00104">
    <property type="entry name" value="Hormone_recep"/>
    <property type="match status" value="1"/>
</dbReference>
<dbReference type="PANTHER" id="PTHR46011">
    <property type="entry name" value="NUCLEAR HORMONE RECEPTOR FAMILY MEMBER NHR-86-RELATED"/>
    <property type="match status" value="1"/>
</dbReference>
<dbReference type="InterPro" id="IPR001628">
    <property type="entry name" value="Znf_hrmn_rcpt"/>
</dbReference>
<dbReference type="EnsemblMetazoa" id="PPA35288.1">
    <property type="protein sequence ID" value="PPA35288.1"/>
    <property type="gene ID" value="WBGene00273657"/>
</dbReference>
<dbReference type="GO" id="GO:0043565">
    <property type="term" value="F:sequence-specific DNA binding"/>
    <property type="evidence" value="ECO:0007669"/>
    <property type="project" value="InterPro"/>
</dbReference>
<dbReference type="SUPFAM" id="SSF48508">
    <property type="entry name" value="Nuclear receptor ligand-binding domain"/>
    <property type="match status" value="1"/>
</dbReference>
<accession>A0A2A6B8Z2</accession>
<dbReference type="GO" id="GO:0008270">
    <property type="term" value="F:zinc ion binding"/>
    <property type="evidence" value="ECO:0007669"/>
    <property type="project" value="InterPro"/>
</dbReference>
<keyword evidence="2" id="KW-1185">Reference proteome</keyword>
<evidence type="ECO:0000313" key="1">
    <source>
        <dbReference type="EnsemblMetazoa" id="PPA35288.1"/>
    </source>
</evidence>
<dbReference type="GO" id="GO:0003700">
    <property type="term" value="F:DNA-binding transcription factor activity"/>
    <property type="evidence" value="ECO:0000318"/>
    <property type="project" value="GO_Central"/>
</dbReference>
<protein>
    <submittedName>
        <fullName evidence="1">Nuclear receptor</fullName>
    </submittedName>
</protein>
<dbReference type="Gene3D" id="1.10.565.10">
    <property type="entry name" value="Retinoid X Receptor"/>
    <property type="match status" value="1"/>
</dbReference>
<dbReference type="InterPro" id="IPR035500">
    <property type="entry name" value="NHR-like_dom_sf"/>
</dbReference>
<dbReference type="InterPro" id="IPR000536">
    <property type="entry name" value="Nucl_hrmn_rcpt_lig-bd"/>
</dbReference>
<dbReference type="Proteomes" id="UP000005239">
    <property type="component" value="Unassembled WGS sequence"/>
</dbReference>
<gene>
    <name evidence="1" type="primary">WBGene00273657</name>
</gene>
<dbReference type="SMART" id="SM00399">
    <property type="entry name" value="ZnF_C4"/>
    <property type="match status" value="1"/>
</dbReference>
<organism evidence="1 2">
    <name type="scientific">Pristionchus pacificus</name>
    <name type="common">Parasitic nematode worm</name>
    <dbReference type="NCBI Taxonomy" id="54126"/>
    <lineage>
        <taxon>Eukaryota</taxon>
        <taxon>Metazoa</taxon>
        <taxon>Ecdysozoa</taxon>
        <taxon>Nematoda</taxon>
        <taxon>Chromadorea</taxon>
        <taxon>Rhabditida</taxon>
        <taxon>Rhabditina</taxon>
        <taxon>Diplogasteromorpha</taxon>
        <taxon>Diplogasteroidea</taxon>
        <taxon>Neodiplogasteridae</taxon>
        <taxon>Pristionchus</taxon>
    </lineage>
</organism>
<dbReference type="PROSITE" id="PS51843">
    <property type="entry name" value="NR_LBD"/>
    <property type="match status" value="1"/>
</dbReference>
<dbReference type="Gene3D" id="3.30.50.10">
    <property type="entry name" value="Erythroid Transcription Factor GATA-1, subunit A"/>
    <property type="match status" value="1"/>
</dbReference>
<dbReference type="PANTHER" id="PTHR46011:SF6">
    <property type="entry name" value="HIGH ZINC ACTIVATED NUCLEAR RECEPTOR PROTEIN"/>
    <property type="match status" value="1"/>
</dbReference>
<evidence type="ECO:0000313" key="2">
    <source>
        <dbReference type="Proteomes" id="UP000005239"/>
    </source>
</evidence>
<reference evidence="2" key="1">
    <citation type="journal article" date="2008" name="Nat. Genet.">
        <title>The Pristionchus pacificus genome provides a unique perspective on nematode lifestyle and parasitism.</title>
        <authorList>
            <person name="Dieterich C."/>
            <person name="Clifton S.W."/>
            <person name="Schuster L.N."/>
            <person name="Chinwalla A."/>
            <person name="Delehaunty K."/>
            <person name="Dinkelacker I."/>
            <person name="Fulton L."/>
            <person name="Fulton R."/>
            <person name="Godfrey J."/>
            <person name="Minx P."/>
            <person name="Mitreva M."/>
            <person name="Roeseler W."/>
            <person name="Tian H."/>
            <person name="Witte H."/>
            <person name="Yang S.P."/>
            <person name="Wilson R.K."/>
            <person name="Sommer R.J."/>
        </authorList>
    </citation>
    <scope>NUCLEOTIDE SEQUENCE [LARGE SCALE GENOMIC DNA]</scope>
    <source>
        <strain evidence="2">PS312</strain>
    </source>
</reference>
<dbReference type="GO" id="GO:0005634">
    <property type="term" value="C:nucleus"/>
    <property type="evidence" value="ECO:0000318"/>
    <property type="project" value="GO_Central"/>
</dbReference>
<reference evidence="1" key="2">
    <citation type="submission" date="2022-06" db="UniProtKB">
        <authorList>
            <consortium name="EnsemblMetazoa"/>
        </authorList>
    </citation>
    <scope>IDENTIFICATION</scope>
    <source>
        <strain evidence="1">PS312</strain>
    </source>
</reference>
<dbReference type="AlphaFoldDB" id="A0A2A6B8Z2"/>
<accession>A0A8R1UPA3</accession>
<name>A0A2A6B8Z2_PRIPA</name>
<dbReference type="InterPro" id="IPR013088">
    <property type="entry name" value="Znf_NHR/GATA"/>
</dbReference>
<proteinExistence type="predicted"/>
<sequence length="835" mass="97779">MDPRDGLTLASMPTDIIRKIIEADQAETADCLKLISPRWNTCALEFLSDRDHWPPIGNISLDGDIEPATPRVYIQSRYQRYFWRGQLELCSHQHFEQESFWTDDRIAQLLRKASRIEKLELNMAQYDFLPPWLWGVSIEHVEMNEINPWHIKALLDLLVNQNVHYFYAGTVLLDGHEAKGDLIMKVIEYVYKIDFDLLPFYDHSITFWNDFVRDLSSTGEFEASISDVSTMDSRDDLTLASLPTDIVRKIVYKEQTDTVDCMKLISLRWNSLALEFLSDRDRLPPIDNVNFDVTIVPPRPHVMIQERYHQYFGLPCLPSSVNGCELGQKAESLCYFGEPQGSTSLNWTWNTFMIFLVGLVTYPWLGDVYVDIEQTRPVDRYRHALEFLSDRDRLPPVDIISFDGRHDPPKPHVRIHEQYHHHFGLQTTQCAKNLEANERCLKSWTDNRIALLFRRTSRIKKLRLHMENLDSFPRWLGDVPIVHVYINQKRPFDRGAIIEFLRVHKVTKFEAARFRLDSHEATGEACASFFKRTVTSGRVFICRQGDRMCDIERTTKFLCRSCRYQKCLKLGMRMTGAMERTFFDRRKEREIARHGILHEVVTVPSTETDLVMYTRNFAESIIRASGKEFFIFASRTFPAFRMLSTVEKKLLLRTFWGRTGIMECYHYTLRYFPAYDPPRFIVSTRTTCMDIHNYEFFFADSPDIKNKRAAAATMKGYELKMIALAWSMFKRTKLTDVELHAAIGLMLFEFDDEFPASLEAVCLQVSAQIYRELGRYYKKNFKSFECATRLGSLITLVHVVKESNWLMQEEFQVYSLLDLIESNTYLVDLFLDFSI</sequence>
<dbReference type="SUPFAM" id="SSF57716">
    <property type="entry name" value="Glucocorticoid receptor-like (DNA-binding domain)"/>
    <property type="match status" value="1"/>
</dbReference>
<dbReference type="Pfam" id="PF00105">
    <property type="entry name" value="zf-C4"/>
    <property type="match status" value="1"/>
</dbReference>